<protein>
    <submittedName>
        <fullName evidence="1">Uncharacterized protein</fullName>
    </submittedName>
</protein>
<accession>A0A8S5N3H1</accession>
<sequence length="74" mass="8344">MAERKSGPGMHRYPYEPDMEHCRMVVKTGGAVCYIMDDCCRDMTAEDKAAADRRIVDIYLGAMLRAGSRKENAQ</sequence>
<evidence type="ECO:0000313" key="1">
    <source>
        <dbReference type="EMBL" id="DAD88818.1"/>
    </source>
</evidence>
<reference evidence="1" key="1">
    <citation type="journal article" date="2021" name="Proc. Natl. Acad. Sci. U.S.A.">
        <title>A Catalog of Tens of Thousands of Viruses from Human Metagenomes Reveals Hidden Associations with Chronic Diseases.</title>
        <authorList>
            <person name="Tisza M.J."/>
            <person name="Buck C.B."/>
        </authorList>
    </citation>
    <scope>NUCLEOTIDE SEQUENCE</scope>
    <source>
        <strain evidence="1">CtzMH52</strain>
    </source>
</reference>
<dbReference type="EMBL" id="BK015048">
    <property type="protein sequence ID" value="DAD88818.1"/>
    <property type="molecule type" value="Genomic_DNA"/>
</dbReference>
<proteinExistence type="predicted"/>
<name>A0A8S5N3H1_9CAUD</name>
<organism evidence="1">
    <name type="scientific">Podoviridae sp. ctzMH52</name>
    <dbReference type="NCBI Taxonomy" id="2826596"/>
    <lineage>
        <taxon>Viruses</taxon>
        <taxon>Duplodnaviria</taxon>
        <taxon>Heunggongvirae</taxon>
        <taxon>Uroviricota</taxon>
        <taxon>Caudoviricetes</taxon>
    </lineage>
</organism>